<evidence type="ECO:0000313" key="11">
    <source>
        <dbReference type="Proteomes" id="UP001059209"/>
    </source>
</evidence>
<keyword evidence="6" id="KW-0051">Antiviral defense</keyword>
<evidence type="ECO:0000259" key="9">
    <source>
        <dbReference type="Pfam" id="PF18967"/>
    </source>
</evidence>
<keyword evidence="2" id="KW-1003">Cell membrane</keyword>
<dbReference type="RefSeq" id="WP_260572192.1">
    <property type="nucleotide sequence ID" value="NZ_CP104205.1"/>
</dbReference>
<proteinExistence type="predicted"/>
<dbReference type="InterPro" id="IPR043760">
    <property type="entry name" value="PycTM_dom"/>
</dbReference>
<keyword evidence="11" id="KW-1185">Reference proteome</keyword>
<sequence>MEEKLELIFKNVNDWLKFAETKNAMLLGFNGVVFFGILKLFIWESFPDVLTLKIYLVSAMIMLSVSSLGALLSFVPNLKILRPSFDFKKENDNFLYFDVLRCKTANDIINRYKNENEKIEDYHKHLAEQIITNATITKRKYDYFTLALWLSISSFLTPILGAVFFIYNYTKQ</sequence>
<feature type="transmembrane region" description="Helical" evidence="8">
    <location>
        <begin position="54"/>
        <end position="75"/>
    </location>
</feature>
<feature type="domain" description="Pycsar effector protein" evidence="9">
    <location>
        <begin position="7"/>
        <end position="165"/>
    </location>
</feature>
<organism evidence="10 11">
    <name type="scientific">Maribacter litopenaei</name>
    <dbReference type="NCBI Taxonomy" id="2976127"/>
    <lineage>
        <taxon>Bacteria</taxon>
        <taxon>Pseudomonadati</taxon>
        <taxon>Bacteroidota</taxon>
        <taxon>Flavobacteriia</taxon>
        <taxon>Flavobacteriales</taxon>
        <taxon>Flavobacteriaceae</taxon>
        <taxon>Maribacter</taxon>
    </lineage>
</organism>
<evidence type="ECO:0000256" key="6">
    <source>
        <dbReference type="ARBA" id="ARBA00023118"/>
    </source>
</evidence>
<dbReference type="EMBL" id="CP104205">
    <property type="protein sequence ID" value="UWX54338.1"/>
    <property type="molecule type" value="Genomic_DNA"/>
</dbReference>
<evidence type="ECO:0000256" key="4">
    <source>
        <dbReference type="ARBA" id="ARBA00022741"/>
    </source>
</evidence>
<evidence type="ECO:0000256" key="3">
    <source>
        <dbReference type="ARBA" id="ARBA00022692"/>
    </source>
</evidence>
<name>A0ABY5Y5Q4_9FLAO</name>
<evidence type="ECO:0000256" key="8">
    <source>
        <dbReference type="SAM" id="Phobius"/>
    </source>
</evidence>
<keyword evidence="3 8" id="KW-0812">Transmembrane</keyword>
<keyword evidence="4" id="KW-0547">Nucleotide-binding</keyword>
<dbReference type="Pfam" id="PF18967">
    <property type="entry name" value="PycTM"/>
    <property type="match status" value="1"/>
</dbReference>
<reference evidence="10" key="1">
    <citation type="submission" date="2022-09" db="EMBL/GenBank/DDBJ databases">
        <title>Maribacter litopenaei sp. nov., isolated from the intestinal tract of the Pacific White Shrimp, Litopenaeus vannamei.</title>
        <authorList>
            <person name="Kim S.Y."/>
            <person name="Hwang C.Y."/>
        </authorList>
    </citation>
    <scope>NUCLEOTIDE SEQUENCE</scope>
    <source>
        <strain evidence="10">HL-LV01</strain>
    </source>
</reference>
<keyword evidence="7 8" id="KW-0472">Membrane</keyword>
<feature type="transmembrane region" description="Helical" evidence="8">
    <location>
        <begin position="146"/>
        <end position="167"/>
    </location>
</feature>
<evidence type="ECO:0000256" key="5">
    <source>
        <dbReference type="ARBA" id="ARBA00022989"/>
    </source>
</evidence>
<protein>
    <submittedName>
        <fullName evidence="10">DUF5706 domain-containing protein</fullName>
    </submittedName>
</protein>
<dbReference type="Proteomes" id="UP001059209">
    <property type="component" value="Chromosome"/>
</dbReference>
<accession>A0ABY5Y5Q4</accession>
<gene>
    <name evidence="10" type="ORF">NYZ99_15480</name>
</gene>
<feature type="transmembrane region" description="Helical" evidence="8">
    <location>
        <begin position="24"/>
        <end position="42"/>
    </location>
</feature>
<evidence type="ECO:0000256" key="2">
    <source>
        <dbReference type="ARBA" id="ARBA00022475"/>
    </source>
</evidence>
<evidence type="ECO:0000256" key="7">
    <source>
        <dbReference type="ARBA" id="ARBA00023136"/>
    </source>
</evidence>
<evidence type="ECO:0000256" key="1">
    <source>
        <dbReference type="ARBA" id="ARBA00004236"/>
    </source>
</evidence>
<evidence type="ECO:0000313" key="10">
    <source>
        <dbReference type="EMBL" id="UWX54338.1"/>
    </source>
</evidence>
<comment type="subcellular location">
    <subcellularLocation>
        <location evidence="1">Cell membrane</location>
    </subcellularLocation>
</comment>
<keyword evidence="5 8" id="KW-1133">Transmembrane helix</keyword>